<accession>A0A4V2UXB8</accession>
<comment type="caution">
    <text evidence="2">The sequence shown here is derived from an EMBL/GenBank/DDBJ whole genome shotgun (WGS) entry which is preliminary data.</text>
</comment>
<evidence type="ECO:0000313" key="3">
    <source>
        <dbReference type="Proteomes" id="UP000294664"/>
    </source>
</evidence>
<reference evidence="2 3" key="1">
    <citation type="submission" date="2019-03" db="EMBL/GenBank/DDBJ databases">
        <title>Genomic Encyclopedia of Type Strains, Phase IV (KMG-IV): sequencing the most valuable type-strain genomes for metagenomic binning, comparative biology and taxonomic classification.</title>
        <authorList>
            <person name="Goeker M."/>
        </authorList>
    </citation>
    <scope>NUCLEOTIDE SEQUENCE [LARGE SCALE GENOMIC DNA]</scope>
    <source>
        <strain evidence="2 3">DSM 9035</strain>
    </source>
</reference>
<dbReference type="Proteomes" id="UP000294664">
    <property type="component" value="Unassembled WGS sequence"/>
</dbReference>
<gene>
    <name evidence="2" type="ORF">EDC64_11120</name>
</gene>
<dbReference type="AlphaFoldDB" id="A0A4V2UXB8"/>
<evidence type="ECO:0000256" key="1">
    <source>
        <dbReference type="SAM" id="SignalP"/>
    </source>
</evidence>
<sequence>MRSTSLTGVAAPALLPLILIGAWTVPAAANGAGETARPAVSADTRVSATPLSGTPDWTWSEVDIEVPGIVAVGPVTAKRAAAVPSAAPAPSAVTTRVSGSLHPDGTSAVTAAGSFSDWTWTEFGVDMSLAEGAQTAGLPYKTSSISTPAGSGAVAWARTTLPALSNLSIWEKGSVDLRLDALQDESRLGTSFTREWTLLDSVTASLTDAYAFVMGAGGTEQWETGKTVSVNLAQTGTRISMATTASSAGSTWQPSLSASQTLFGPLVVTTSVTDTGETLNKAVSAGFRRSW</sequence>
<evidence type="ECO:0000313" key="2">
    <source>
        <dbReference type="EMBL" id="TCT02848.1"/>
    </source>
</evidence>
<dbReference type="OrthoDB" id="8442869at2"/>
<feature type="signal peptide" evidence="1">
    <location>
        <begin position="1"/>
        <end position="27"/>
    </location>
</feature>
<protein>
    <submittedName>
        <fullName evidence="2">Uncharacterized protein</fullName>
    </submittedName>
</protein>
<name>A0A4V2UXB8_9HYPH</name>
<keyword evidence="1" id="KW-0732">Signal</keyword>
<proteinExistence type="predicted"/>
<keyword evidence="3" id="KW-1185">Reference proteome</keyword>
<dbReference type="RefSeq" id="WP_132033265.1">
    <property type="nucleotide sequence ID" value="NZ_SMAI01000011.1"/>
</dbReference>
<organism evidence="2 3">
    <name type="scientific">Aquabacter spiritensis</name>
    <dbReference type="NCBI Taxonomy" id="933073"/>
    <lineage>
        <taxon>Bacteria</taxon>
        <taxon>Pseudomonadati</taxon>
        <taxon>Pseudomonadota</taxon>
        <taxon>Alphaproteobacteria</taxon>
        <taxon>Hyphomicrobiales</taxon>
        <taxon>Xanthobacteraceae</taxon>
        <taxon>Aquabacter</taxon>
    </lineage>
</organism>
<feature type="chain" id="PRO_5020440585" evidence="1">
    <location>
        <begin position="28"/>
        <end position="291"/>
    </location>
</feature>
<dbReference type="EMBL" id="SMAI01000011">
    <property type="protein sequence ID" value="TCT02848.1"/>
    <property type="molecule type" value="Genomic_DNA"/>
</dbReference>